<proteinExistence type="predicted"/>
<dbReference type="Proteomes" id="UP000608420">
    <property type="component" value="Unassembled WGS sequence"/>
</dbReference>
<comment type="caution">
    <text evidence="2">The sequence shown here is derived from an EMBL/GenBank/DDBJ whole genome shotgun (WGS) entry which is preliminary data.</text>
</comment>
<dbReference type="EMBL" id="BMIW01000019">
    <property type="protein sequence ID" value="GGG03751.1"/>
    <property type="molecule type" value="Genomic_DNA"/>
</dbReference>
<name>A0ABQ1VX30_9BACL</name>
<feature type="compositionally biased region" description="Basic and acidic residues" evidence="1">
    <location>
        <begin position="1"/>
        <end position="10"/>
    </location>
</feature>
<evidence type="ECO:0000313" key="2">
    <source>
        <dbReference type="EMBL" id="GGG03751.1"/>
    </source>
</evidence>
<evidence type="ECO:0008006" key="4">
    <source>
        <dbReference type="Google" id="ProtNLM"/>
    </source>
</evidence>
<protein>
    <recommendedName>
        <fullName evidence="4">YfhD family protein</fullName>
    </recommendedName>
</protein>
<feature type="region of interest" description="Disordered" evidence="1">
    <location>
        <begin position="1"/>
        <end position="25"/>
    </location>
</feature>
<organism evidence="2 3">
    <name type="scientific">Paenibacillus aceti</name>
    <dbReference type="NCBI Taxonomy" id="1820010"/>
    <lineage>
        <taxon>Bacteria</taxon>
        <taxon>Bacillati</taxon>
        <taxon>Bacillota</taxon>
        <taxon>Bacilli</taxon>
        <taxon>Bacillales</taxon>
        <taxon>Paenibacillaceae</taxon>
        <taxon>Paenibacillus</taxon>
    </lineage>
</organism>
<keyword evidence="3" id="KW-1185">Reference proteome</keyword>
<evidence type="ECO:0000256" key="1">
    <source>
        <dbReference type="SAM" id="MobiDB-lite"/>
    </source>
</evidence>
<dbReference type="RefSeq" id="WP_162944382.1">
    <property type="nucleotide sequence ID" value="NZ_BMIW01000019.1"/>
</dbReference>
<evidence type="ECO:0000313" key="3">
    <source>
        <dbReference type="Proteomes" id="UP000608420"/>
    </source>
</evidence>
<reference evidence="3" key="1">
    <citation type="journal article" date="2019" name="Int. J. Syst. Evol. Microbiol.">
        <title>The Global Catalogue of Microorganisms (GCM) 10K type strain sequencing project: providing services to taxonomists for standard genome sequencing and annotation.</title>
        <authorList>
            <consortium name="The Broad Institute Genomics Platform"/>
            <consortium name="The Broad Institute Genome Sequencing Center for Infectious Disease"/>
            <person name="Wu L."/>
            <person name="Ma J."/>
        </authorList>
    </citation>
    <scope>NUCLEOTIDE SEQUENCE [LARGE SCALE GENOMIC DNA]</scope>
    <source>
        <strain evidence="3">CGMCC 1.15420</strain>
    </source>
</reference>
<accession>A0ABQ1VX30</accession>
<gene>
    <name evidence="2" type="ORF">GCM10010913_26970</name>
</gene>
<sequence length="54" mass="6327">MSKKKSEQLSKYEVQTTPLNRMPVPDKQREEFAKEMVEDAKAAFGQEQSEHKEE</sequence>